<dbReference type="RefSeq" id="WP_099438174.1">
    <property type="nucleotide sequence ID" value="NZ_CP024091.1"/>
</dbReference>
<dbReference type="EMBL" id="CP024091">
    <property type="protein sequence ID" value="ATP56232.1"/>
    <property type="molecule type" value="Genomic_DNA"/>
</dbReference>
<dbReference type="OrthoDB" id="872472at2"/>
<dbReference type="InterPro" id="IPR011856">
    <property type="entry name" value="tRNA_endonuc-like_dom_sf"/>
</dbReference>
<proteinExistence type="predicted"/>
<evidence type="ECO:0000313" key="2">
    <source>
        <dbReference type="EMBL" id="ATP56232.1"/>
    </source>
</evidence>
<dbReference type="Pfam" id="PF14088">
    <property type="entry name" value="DUF4268"/>
    <property type="match status" value="1"/>
</dbReference>
<feature type="domain" description="DUF4268" evidence="1">
    <location>
        <begin position="227"/>
        <end position="362"/>
    </location>
</feature>
<name>A0A2D1U3Q4_9SPHI</name>
<evidence type="ECO:0000259" key="1">
    <source>
        <dbReference type="Pfam" id="PF14088"/>
    </source>
</evidence>
<organism evidence="2 3">
    <name type="scientific">Pedobacter ginsengisoli</name>
    <dbReference type="NCBI Taxonomy" id="363852"/>
    <lineage>
        <taxon>Bacteria</taxon>
        <taxon>Pseudomonadati</taxon>
        <taxon>Bacteroidota</taxon>
        <taxon>Sphingobacteriia</taxon>
        <taxon>Sphingobacteriales</taxon>
        <taxon>Sphingobacteriaceae</taxon>
        <taxon>Pedobacter</taxon>
    </lineage>
</organism>
<dbReference type="AlphaFoldDB" id="A0A2D1U3Q4"/>
<reference evidence="2 3" key="1">
    <citation type="submission" date="2017-10" db="EMBL/GenBank/DDBJ databases">
        <title>Whole genome of Pedobacter ginsengisoli T01R-27 isolated from tomato rhizosphere.</title>
        <authorList>
            <person name="Weon H.-Y."/>
            <person name="Lee S.A."/>
            <person name="Sang M.K."/>
            <person name="Song J."/>
        </authorList>
    </citation>
    <scope>NUCLEOTIDE SEQUENCE [LARGE SCALE GENOMIC DNA]</scope>
    <source>
        <strain evidence="2 3">T01R-27</strain>
    </source>
</reference>
<dbReference type="GO" id="GO:0003676">
    <property type="term" value="F:nucleic acid binding"/>
    <property type="evidence" value="ECO:0007669"/>
    <property type="project" value="InterPro"/>
</dbReference>
<protein>
    <recommendedName>
        <fullName evidence="1">DUF4268 domain-containing protein</fullName>
    </recommendedName>
</protein>
<evidence type="ECO:0000313" key="3">
    <source>
        <dbReference type="Proteomes" id="UP000223749"/>
    </source>
</evidence>
<sequence length="373" mass="43637">MYLINPDKTSIKKLEEKKLSQLGVKERNHLQEWIASNPQALGEDLLIIQKEFNGFNDTNERLDLLALDKQGIIVVIENKLDDSGRDVTWQALKYASYCSSLTKEQIRNIFQEYLKKSLSTDSAEEKLAEFFEKEYEEISLNMGAGQRIIMVAGKFRKEVTSTVLWLMNYKIRIQCFKATPFVLGEHWFLTVEQILPIQGTEDFTIGMAEKTQEDISSQEVLKSRHHIRLDFWSEYIKYNNERNLLFKNSSPSKDNWIGIGIGITGVGINSVISKNYARVEIYINRGEKDENKKVFDFYFKHKIEIESLFGQELIWERMDDRVSARIKCQLNGVSIFEKDNWHEMITYMSINIEKLEKIFRPYSSKLSSFLKNQ</sequence>
<dbReference type="Proteomes" id="UP000223749">
    <property type="component" value="Chromosome"/>
</dbReference>
<dbReference type="Gene3D" id="3.40.1350.10">
    <property type="match status" value="1"/>
</dbReference>
<dbReference type="InterPro" id="IPR025364">
    <property type="entry name" value="DUF4268"/>
</dbReference>
<dbReference type="KEGG" id="pgs:CPT03_07000"/>
<accession>A0A2D1U3Q4</accession>
<gene>
    <name evidence="2" type="ORF">CPT03_07000</name>
</gene>
<keyword evidence="3" id="KW-1185">Reference proteome</keyword>